<feature type="compositionally biased region" description="Basic residues" evidence="1">
    <location>
        <begin position="146"/>
        <end position="165"/>
    </location>
</feature>
<feature type="compositionally biased region" description="Low complexity" evidence="1">
    <location>
        <begin position="78"/>
        <end position="97"/>
    </location>
</feature>
<dbReference type="EnsemblPlants" id="ORUFI03G12400.1">
    <property type="protein sequence ID" value="ORUFI03G12400.1"/>
    <property type="gene ID" value="ORUFI03G12400"/>
</dbReference>
<sequence length="216" mass="23216">MTLARHRCRPSEVGLGFHPPSTACLSTVDTPILHRQLNLCRHVGITAPAPLPTSLRKPPPVTPCHLTQRRPLPPSTASQRQPRRPTTSTAPPRATATLPGHHHCRPQLPPLMSSATCRRHQPAADVLQPPTAVGHLLPPPGPWAPRCHRREIRPRRGGSGGRHRHPPEVPLAASVGRGVKPRRRCPCGGGEAEEEGGRGEEGAARAAAILNSEDII</sequence>
<name>A0A0E0NT16_ORYRU</name>
<feature type="region of interest" description="Disordered" evidence="1">
    <location>
        <begin position="49"/>
        <end position="121"/>
    </location>
</feature>
<dbReference type="Proteomes" id="UP000008022">
    <property type="component" value="Unassembled WGS sequence"/>
</dbReference>
<proteinExistence type="predicted"/>
<organism evidence="2 3">
    <name type="scientific">Oryza rufipogon</name>
    <name type="common">Brownbeard rice</name>
    <name type="synonym">Asian wild rice</name>
    <dbReference type="NCBI Taxonomy" id="4529"/>
    <lineage>
        <taxon>Eukaryota</taxon>
        <taxon>Viridiplantae</taxon>
        <taxon>Streptophyta</taxon>
        <taxon>Embryophyta</taxon>
        <taxon>Tracheophyta</taxon>
        <taxon>Spermatophyta</taxon>
        <taxon>Magnoliopsida</taxon>
        <taxon>Liliopsida</taxon>
        <taxon>Poales</taxon>
        <taxon>Poaceae</taxon>
        <taxon>BOP clade</taxon>
        <taxon>Oryzoideae</taxon>
        <taxon>Oryzeae</taxon>
        <taxon>Oryzinae</taxon>
        <taxon>Oryza</taxon>
    </lineage>
</organism>
<dbReference type="Gramene" id="ORUFI03G12400.1">
    <property type="protein sequence ID" value="ORUFI03G12400.1"/>
    <property type="gene ID" value="ORUFI03G12400"/>
</dbReference>
<dbReference type="HOGENOM" id="CLU_1279466_0_0_1"/>
<dbReference type="AlphaFoldDB" id="A0A0E0NT16"/>
<reference evidence="3" key="1">
    <citation type="submission" date="2013-06" db="EMBL/GenBank/DDBJ databases">
        <authorList>
            <person name="Zhao Q."/>
        </authorList>
    </citation>
    <scope>NUCLEOTIDE SEQUENCE</scope>
    <source>
        <strain evidence="3">cv. W1943</strain>
    </source>
</reference>
<accession>A0A0E0NT16</accession>
<keyword evidence="3" id="KW-1185">Reference proteome</keyword>
<evidence type="ECO:0000313" key="2">
    <source>
        <dbReference type="EnsemblPlants" id="ORUFI03G12400.1"/>
    </source>
</evidence>
<feature type="region of interest" description="Disordered" evidence="1">
    <location>
        <begin position="136"/>
        <end position="204"/>
    </location>
</feature>
<evidence type="ECO:0000256" key="1">
    <source>
        <dbReference type="SAM" id="MobiDB-lite"/>
    </source>
</evidence>
<evidence type="ECO:0000313" key="3">
    <source>
        <dbReference type="Proteomes" id="UP000008022"/>
    </source>
</evidence>
<protein>
    <submittedName>
        <fullName evidence="2">Uncharacterized protein</fullName>
    </submittedName>
</protein>
<reference evidence="2" key="2">
    <citation type="submission" date="2015-06" db="UniProtKB">
        <authorList>
            <consortium name="EnsemblPlants"/>
        </authorList>
    </citation>
    <scope>IDENTIFICATION</scope>
</reference>